<comment type="subcellular location">
    <subcellularLocation>
        <location evidence="1">Membrane</location>
        <topology evidence="1">Multi-pass membrane protein</topology>
    </subcellularLocation>
</comment>
<dbReference type="AlphaFoldDB" id="A0A914WDV3"/>
<evidence type="ECO:0000256" key="4">
    <source>
        <dbReference type="ARBA" id="ARBA00023136"/>
    </source>
</evidence>
<feature type="region of interest" description="Disordered" evidence="5">
    <location>
        <begin position="1"/>
        <end position="22"/>
    </location>
</feature>
<dbReference type="GO" id="GO:0005886">
    <property type="term" value="C:plasma membrane"/>
    <property type="evidence" value="ECO:0007669"/>
    <property type="project" value="TreeGrafter"/>
</dbReference>
<dbReference type="GO" id="GO:0004888">
    <property type="term" value="F:transmembrane signaling receptor activity"/>
    <property type="evidence" value="ECO:0007669"/>
    <property type="project" value="InterPro"/>
</dbReference>
<feature type="transmembrane region" description="Helical" evidence="6">
    <location>
        <begin position="453"/>
        <end position="476"/>
    </location>
</feature>
<evidence type="ECO:0000259" key="7">
    <source>
        <dbReference type="PROSITE" id="PS50261"/>
    </source>
</evidence>
<evidence type="ECO:0000313" key="9">
    <source>
        <dbReference type="WBParaSite" id="PSAMB.scaffold3639size17471.g22081.t1"/>
    </source>
</evidence>
<organism evidence="8 9">
    <name type="scientific">Plectus sambesii</name>
    <dbReference type="NCBI Taxonomy" id="2011161"/>
    <lineage>
        <taxon>Eukaryota</taxon>
        <taxon>Metazoa</taxon>
        <taxon>Ecdysozoa</taxon>
        <taxon>Nematoda</taxon>
        <taxon>Chromadorea</taxon>
        <taxon>Plectida</taxon>
        <taxon>Plectina</taxon>
        <taxon>Plectoidea</taxon>
        <taxon>Plectidae</taxon>
        <taxon>Plectus</taxon>
    </lineage>
</organism>
<dbReference type="InterPro" id="IPR017981">
    <property type="entry name" value="GPCR_2-like_7TM"/>
</dbReference>
<feature type="transmembrane region" description="Helical" evidence="6">
    <location>
        <begin position="289"/>
        <end position="312"/>
    </location>
</feature>
<dbReference type="Gene3D" id="1.20.1070.10">
    <property type="entry name" value="Rhodopsin 7-helix transmembrane proteins"/>
    <property type="match status" value="1"/>
</dbReference>
<dbReference type="Pfam" id="PF01825">
    <property type="entry name" value="GPS"/>
    <property type="match status" value="1"/>
</dbReference>
<name>A0A914WDV3_9BILA</name>
<feature type="transmembrane region" description="Helical" evidence="6">
    <location>
        <begin position="254"/>
        <end position="274"/>
    </location>
</feature>
<keyword evidence="3 6" id="KW-1133">Transmembrane helix</keyword>
<dbReference type="PANTHER" id="PTHR12011">
    <property type="entry name" value="ADHESION G-PROTEIN COUPLED RECEPTOR"/>
    <property type="match status" value="1"/>
</dbReference>
<proteinExistence type="predicted"/>
<feature type="transmembrane region" description="Helical" evidence="6">
    <location>
        <begin position="332"/>
        <end position="353"/>
    </location>
</feature>
<feature type="compositionally biased region" description="Acidic residues" evidence="5">
    <location>
        <begin position="549"/>
        <end position="558"/>
    </location>
</feature>
<dbReference type="Gene3D" id="2.60.220.50">
    <property type="match status" value="1"/>
</dbReference>
<dbReference type="GO" id="GO:0007166">
    <property type="term" value="P:cell surface receptor signaling pathway"/>
    <property type="evidence" value="ECO:0007669"/>
    <property type="project" value="InterPro"/>
</dbReference>
<accession>A0A914WDV3</accession>
<evidence type="ECO:0000313" key="8">
    <source>
        <dbReference type="Proteomes" id="UP000887566"/>
    </source>
</evidence>
<dbReference type="PANTHER" id="PTHR12011:SF465">
    <property type="entry name" value="GPS DOMAIN-CONTAINING PROTEIN"/>
    <property type="match status" value="1"/>
</dbReference>
<keyword evidence="2 6" id="KW-0812">Transmembrane</keyword>
<reference evidence="9" key="1">
    <citation type="submission" date="2022-11" db="UniProtKB">
        <authorList>
            <consortium name="WormBaseParasite"/>
        </authorList>
    </citation>
    <scope>IDENTIFICATION</scope>
</reference>
<feature type="transmembrane region" description="Helical" evidence="6">
    <location>
        <begin position="425"/>
        <end position="441"/>
    </location>
</feature>
<feature type="compositionally biased region" description="Low complexity" evidence="5">
    <location>
        <begin position="530"/>
        <end position="542"/>
    </location>
</feature>
<evidence type="ECO:0000256" key="2">
    <source>
        <dbReference type="ARBA" id="ARBA00022692"/>
    </source>
</evidence>
<evidence type="ECO:0000256" key="3">
    <source>
        <dbReference type="ARBA" id="ARBA00022989"/>
    </source>
</evidence>
<evidence type="ECO:0000256" key="1">
    <source>
        <dbReference type="ARBA" id="ARBA00004141"/>
    </source>
</evidence>
<dbReference type="WBParaSite" id="PSAMB.scaffold3639size17471.g22081.t1">
    <property type="protein sequence ID" value="PSAMB.scaffold3639size17471.g22081.t1"/>
    <property type="gene ID" value="PSAMB.scaffold3639size17471.g22081"/>
</dbReference>
<sequence>MTAHLVKCSTNENGQQVSTNNNGLSDTGGAFVTNAAGGSSSPVASITIPDAAICNSGAYKASFMIFRNLKLFDQGGNQMSRQKRSSDSTDSNSDFEDYCANKLRLRGNNVLTATLLSSNDTSNRVISALSNPTTMAVVQYNVKNWDAPLHGDYGTAWWTGDDWSNDGCQPMSTNDGHYTGHCTHLTDFALIVTGVQKDPSLCEGVLKGVGYVLSGSSSLTLFILLGLFTAASVPALREIPLLRKLTGSNTSNGILGLPYLSTLFAYFFFFTVFIDRTVINAGSSLCNAIAAFLYTCLISTIFWTIFQGLEIVKRFYTFTKLGNVLELITKPLVTVAVCMALPISLTIALWFSAKNFFDRDDCFCWVRPDYVTFAVVVPTSLLVVADIIFTGLIVQQFYFNRTHHDRFSRRIQSNSAQKRQRTQKIIVLASMQIILGAPWVLQYLTIGTANLTVWHYLFTIINGSQGFLLGVMYVLMRYNRHAAHKRQQEATSSVEDSNVGRRFGRHAGLVRTDTAQEIISDSPTQSARQSTLSNNNSVSTVTRQRILPEDDDTNGYFS</sequence>
<feature type="compositionally biased region" description="Polar residues" evidence="5">
    <location>
        <begin position="8"/>
        <end position="22"/>
    </location>
</feature>
<dbReference type="InterPro" id="IPR000203">
    <property type="entry name" value="GPS"/>
</dbReference>
<feature type="compositionally biased region" description="Polar residues" evidence="5">
    <location>
        <begin position="518"/>
        <end position="529"/>
    </location>
</feature>
<dbReference type="PROSITE" id="PS50261">
    <property type="entry name" value="G_PROTEIN_RECEP_F2_4"/>
    <property type="match status" value="1"/>
</dbReference>
<evidence type="ECO:0000256" key="5">
    <source>
        <dbReference type="SAM" id="MobiDB-lite"/>
    </source>
</evidence>
<feature type="transmembrane region" description="Helical" evidence="6">
    <location>
        <begin position="209"/>
        <end position="233"/>
    </location>
</feature>
<dbReference type="InterPro" id="IPR046338">
    <property type="entry name" value="GAIN_dom_sf"/>
</dbReference>
<feature type="transmembrane region" description="Helical" evidence="6">
    <location>
        <begin position="373"/>
        <end position="399"/>
    </location>
</feature>
<feature type="domain" description="G-protein coupled receptors family 2 profile 2" evidence="7">
    <location>
        <begin position="203"/>
        <end position="477"/>
    </location>
</feature>
<evidence type="ECO:0000256" key="6">
    <source>
        <dbReference type="SAM" id="Phobius"/>
    </source>
</evidence>
<keyword evidence="8" id="KW-1185">Reference proteome</keyword>
<protein>
    <recommendedName>
        <fullName evidence="7">G-protein coupled receptors family 2 profile 2 domain-containing protein</fullName>
    </recommendedName>
</protein>
<keyword evidence="4 6" id="KW-0472">Membrane</keyword>
<feature type="region of interest" description="Disordered" evidence="5">
    <location>
        <begin position="518"/>
        <end position="558"/>
    </location>
</feature>
<dbReference type="Proteomes" id="UP000887566">
    <property type="component" value="Unplaced"/>
</dbReference>